<proteinExistence type="predicted"/>
<evidence type="ECO:0000259" key="1">
    <source>
        <dbReference type="Pfam" id="PF13530"/>
    </source>
</evidence>
<dbReference type="SUPFAM" id="SSF55729">
    <property type="entry name" value="Acyl-CoA N-acyltransferases (Nat)"/>
    <property type="match status" value="1"/>
</dbReference>
<dbReference type="PANTHER" id="PTHR37817">
    <property type="entry name" value="N-ACETYLTRANSFERASE EIS"/>
    <property type="match status" value="1"/>
</dbReference>
<dbReference type="PANTHER" id="PTHR37817:SF1">
    <property type="entry name" value="N-ACETYLTRANSFERASE EIS"/>
    <property type="match status" value="1"/>
</dbReference>
<reference evidence="3 4" key="1">
    <citation type="journal article" date="2019" name="Sci. Rep.">
        <title>Extended insight into the Mycobacterium chelonae-abscessus complex through whole genome sequencing of Mycobacterium salmoniphilum outbreak and Mycobacterium salmoniphilum-like strains.</title>
        <authorList>
            <person name="Behra P.R.K."/>
            <person name="Das S."/>
            <person name="Pettersson B.M.F."/>
            <person name="Shirreff L."/>
            <person name="DuCote T."/>
            <person name="Jacobsson K.G."/>
            <person name="Ennis D.G."/>
            <person name="Kirsebom L.A."/>
        </authorList>
    </citation>
    <scope>NUCLEOTIDE SEQUENCE [LARGE SCALE GENOMIC DNA]</scope>
    <source>
        <strain evidence="3 4">CCUG 60884</strain>
    </source>
</reference>
<sequence length="339" mass="37404">MYYRMSLCLPGRRQVAVAGGGMTLVEPAHRRRGIFREMYSELLRLAQSRGYPVLVGMPSQGTIYRRFGRGPATQAQSITIDRRRANLCVPTKMPHTIDSCDSTEAMRTVPARYAAYSATTPGTVSRSGTWWDLYFAGEGFRGVEQSERFYFVHPDGYAAYRIQQGAGHAAVKVDEVCAATDQAHSDLWAAILGLEAFDTVTAEISPSDPLALKLVDIRAVRVTNLRDVMWLRILDVPAALSAREYASDGQLVIRVDDPIDLSGGTFRLTVYGGIACCERVDADPELLLSLDDLSSLYLGGFDVHQLLRAGRLHAVNPKALAVAESMFFCAERPFCSTYF</sequence>
<dbReference type="Pfam" id="PF17668">
    <property type="entry name" value="Acetyltransf_17"/>
    <property type="match status" value="1"/>
</dbReference>
<dbReference type="InterPro" id="IPR036527">
    <property type="entry name" value="SCP2_sterol-bd_dom_sf"/>
</dbReference>
<dbReference type="Pfam" id="PF13527">
    <property type="entry name" value="Acetyltransf_9"/>
    <property type="match status" value="1"/>
</dbReference>
<name>A0A4V3I147_9MYCO</name>
<dbReference type="GO" id="GO:0034069">
    <property type="term" value="F:aminoglycoside N-acetyltransferase activity"/>
    <property type="evidence" value="ECO:0007669"/>
    <property type="project" value="TreeGrafter"/>
</dbReference>
<dbReference type="InterPro" id="IPR051554">
    <property type="entry name" value="Acetyltransferase_Eis"/>
</dbReference>
<accession>A0A4V3I147</accession>
<dbReference type="InterPro" id="IPR025559">
    <property type="entry name" value="Eis_dom"/>
</dbReference>
<dbReference type="Proteomes" id="UP000294604">
    <property type="component" value="Unassembled WGS sequence"/>
</dbReference>
<protein>
    <submittedName>
        <fullName evidence="3">Enhanced intracellular survival protein</fullName>
    </submittedName>
</protein>
<gene>
    <name evidence="3" type="primary">eis_3</name>
    <name evidence="3" type="ORF">CCUG60884_01869</name>
</gene>
<dbReference type="AlphaFoldDB" id="A0A4V3I147"/>
<dbReference type="SUPFAM" id="SSF55718">
    <property type="entry name" value="SCP-like"/>
    <property type="match status" value="1"/>
</dbReference>
<evidence type="ECO:0000259" key="2">
    <source>
        <dbReference type="Pfam" id="PF17668"/>
    </source>
</evidence>
<evidence type="ECO:0000313" key="4">
    <source>
        <dbReference type="Proteomes" id="UP000294604"/>
    </source>
</evidence>
<feature type="domain" description="Enhanced intracellular survival protein" evidence="1">
    <location>
        <begin position="236"/>
        <end position="336"/>
    </location>
</feature>
<dbReference type="GO" id="GO:0030649">
    <property type="term" value="P:aminoglycoside antibiotic catabolic process"/>
    <property type="evidence" value="ECO:0007669"/>
    <property type="project" value="TreeGrafter"/>
</dbReference>
<dbReference type="EMBL" id="PECL01000007">
    <property type="protein sequence ID" value="TEA06731.1"/>
    <property type="molecule type" value="Genomic_DNA"/>
</dbReference>
<comment type="caution">
    <text evidence="3">The sequence shown here is derived from an EMBL/GenBank/DDBJ whole genome shotgun (WGS) entry which is preliminary data.</text>
</comment>
<dbReference type="InterPro" id="IPR041380">
    <property type="entry name" value="Acetyltransf_17"/>
</dbReference>
<evidence type="ECO:0000313" key="3">
    <source>
        <dbReference type="EMBL" id="TEA06731.1"/>
    </source>
</evidence>
<dbReference type="Gene3D" id="3.40.630.30">
    <property type="match status" value="2"/>
</dbReference>
<feature type="domain" description="Eis-like acetyltransferase" evidence="2">
    <location>
        <begin position="122"/>
        <end position="233"/>
    </location>
</feature>
<dbReference type="InterPro" id="IPR016181">
    <property type="entry name" value="Acyl_CoA_acyltransferase"/>
</dbReference>
<dbReference type="Gene3D" id="3.30.1050.10">
    <property type="entry name" value="SCP2 sterol-binding domain"/>
    <property type="match status" value="1"/>
</dbReference>
<organism evidence="3 4">
    <name type="scientific">Mycobacteroides salmoniphilum</name>
    <dbReference type="NCBI Taxonomy" id="404941"/>
    <lineage>
        <taxon>Bacteria</taxon>
        <taxon>Bacillati</taxon>
        <taxon>Actinomycetota</taxon>
        <taxon>Actinomycetes</taxon>
        <taxon>Mycobacteriales</taxon>
        <taxon>Mycobacteriaceae</taxon>
        <taxon>Mycobacteroides</taxon>
    </lineage>
</organism>
<dbReference type="Pfam" id="PF13530">
    <property type="entry name" value="SCP2_2"/>
    <property type="match status" value="1"/>
</dbReference>